<evidence type="ECO:0000256" key="1">
    <source>
        <dbReference type="SAM" id="MobiDB-lite"/>
    </source>
</evidence>
<feature type="region of interest" description="Disordered" evidence="1">
    <location>
        <begin position="104"/>
        <end position="125"/>
    </location>
</feature>
<dbReference type="Proteomes" id="UP000660262">
    <property type="component" value="Unassembled WGS sequence"/>
</dbReference>
<protein>
    <recommendedName>
        <fullName evidence="4">Nuclear pore complex protein Nup85</fullName>
    </recommendedName>
</protein>
<evidence type="ECO:0000313" key="2">
    <source>
        <dbReference type="EMBL" id="GHP12155.1"/>
    </source>
</evidence>
<evidence type="ECO:0000313" key="3">
    <source>
        <dbReference type="Proteomes" id="UP000660262"/>
    </source>
</evidence>
<evidence type="ECO:0008006" key="4">
    <source>
        <dbReference type="Google" id="ProtNLM"/>
    </source>
</evidence>
<reference evidence="2" key="1">
    <citation type="submission" date="2020-10" db="EMBL/GenBank/DDBJ databases">
        <title>Unveiling of a novel bifunctional photoreceptor, Dualchrome1, isolated from a cosmopolitan green alga.</title>
        <authorList>
            <person name="Suzuki S."/>
            <person name="Kawachi M."/>
        </authorList>
    </citation>
    <scope>NUCLEOTIDE SEQUENCE</scope>
    <source>
        <strain evidence="2">NIES 2893</strain>
    </source>
</reference>
<dbReference type="AlphaFoldDB" id="A0A830HZV6"/>
<dbReference type="EMBL" id="BNJQ01000039">
    <property type="protein sequence ID" value="GHP12155.1"/>
    <property type="molecule type" value="Genomic_DNA"/>
</dbReference>
<organism evidence="2 3">
    <name type="scientific">Pycnococcus provasolii</name>
    <dbReference type="NCBI Taxonomy" id="41880"/>
    <lineage>
        <taxon>Eukaryota</taxon>
        <taxon>Viridiplantae</taxon>
        <taxon>Chlorophyta</taxon>
        <taxon>Pseudoscourfieldiophyceae</taxon>
        <taxon>Pseudoscourfieldiales</taxon>
        <taxon>Pycnococcaceae</taxon>
        <taxon>Pycnococcus</taxon>
    </lineage>
</organism>
<keyword evidence="3" id="KW-1185">Reference proteome</keyword>
<comment type="caution">
    <text evidence="2">The sequence shown here is derived from an EMBL/GenBank/DDBJ whole genome shotgun (WGS) entry which is preliminary data.</text>
</comment>
<proteinExistence type="predicted"/>
<name>A0A830HZV6_9CHLO</name>
<gene>
    <name evidence="2" type="ORF">PPROV_001088300</name>
</gene>
<sequence length="351" mass="37537">MPVPVALPLPASSSGFAFVLSSSESLDSPLSRGMPAPAEDLSSSLLLSSSSSSSSLLRSSSSSSSSLLLGLAPDVLAFILTSLESPAALLRFLVVVMATKKQEEDLKEPLPSSSSSSSPPPSSSPRLEVFERVMQAWYGYPTTQSPLSRSSTDFYLALAASQTSLVNGAFDAALDVVDKHVVGVGGGDTRPGLWWRAFDVHQSNVDEKTPESVSLTYRALVDASEAAERTMPAQTNVAPADVRALLHNKQGATHVLAVLAVMFASRKRDAQCGGWWEHARKLRNLPTSNVEVRVAIQTLGSLGSTALWRCRNDTHSQRMKVWGDAAVGDASVWNVLDKGIVNEIRRIDVYA</sequence>
<accession>A0A830HZV6</accession>